<dbReference type="Proteomes" id="UP000738517">
    <property type="component" value="Unassembled WGS sequence"/>
</dbReference>
<feature type="domain" description="Methyl-accepting transducer" evidence="7">
    <location>
        <begin position="374"/>
        <end position="610"/>
    </location>
</feature>
<name>A0ABW9YGB6_9GAMM</name>
<dbReference type="PROSITE" id="PS50192">
    <property type="entry name" value="T_SNARE"/>
    <property type="match status" value="1"/>
</dbReference>
<sequence length="646" mass="70578">MKLQQQLISGFGLLLILLLALSISSFFRFSTTLDGFVEYRGLAKSSVSSGRIQANILEARLAANKYIKNQSDDLKQAINNRIDTAMGLLDQELAVELEPELRRRFQDIKTGVEKYQQGFTQVEALIKERHQTVANRLDPNGLTMRKMLTDIAHTAYDDGDLEAAFYSGELQESVMLARLYVTKYLVSNEIEDKDRALAEFKKIKRRAGSLINQIQNPKRVELFRKFENAFSAYQVAFNDTSDIIEKRNSLVAEVLDVVGRESAASIEEIKLEAKKHQDEIGPTLQSDIVNAKYILTILSIVSVIIGLLSALYIYKGVMRVVGGEPSQIAEMVKKVSEGDLTSDFTVSGKETGIYANTIAMHRELKRIIAGFHSISDNVSSASVELTAVMAESKANSEQELAQVEQVATAVNELSSTAAEVSANAASAEEAANVAGRNVADGQQALQRSDKISEQINSSVQESTQIVNQLKDYSNEIGSVVDVINGISEQTNLLALNAAIEAARAGEQGRGFAVVADEVRSLAAKTQQSTIDIQEIISQLQSQAQKADDFMQSNAELIAESLVITQQVGEAFSSISSSVAQISELNTLVATASEEQSGVTKEISENVETTSEIVHQNVSGITQSTHASEELSRLSEEQKSLLAYFKV</sequence>
<comment type="similarity">
    <text evidence="4">Belongs to the methyl-accepting chemotaxis (MCP) protein family.</text>
</comment>
<accession>A0ABW9YGB6</accession>
<dbReference type="InterPro" id="IPR004089">
    <property type="entry name" value="MCPsignal_dom"/>
</dbReference>
<dbReference type="Pfam" id="PF00015">
    <property type="entry name" value="MCPsignal"/>
    <property type="match status" value="1"/>
</dbReference>
<dbReference type="PANTHER" id="PTHR32089:SF33">
    <property type="entry name" value="TOXIN COREGULATED PILUS BIOSYNTHESIS PROTEIN I"/>
    <property type="match status" value="1"/>
</dbReference>
<proteinExistence type="inferred from homology"/>
<comment type="subcellular location">
    <subcellularLocation>
        <location evidence="1">Cell inner membrane</location>
        <topology evidence="1">Multi-pass membrane protein</topology>
    </subcellularLocation>
</comment>
<comment type="caution">
    <text evidence="10">The sequence shown here is derived from an EMBL/GenBank/DDBJ whole genome shotgun (WGS) entry which is preliminary data.</text>
</comment>
<keyword evidence="6" id="KW-0175">Coiled coil</keyword>
<dbReference type="InterPro" id="IPR032255">
    <property type="entry name" value="HBM"/>
</dbReference>
<dbReference type="Gene3D" id="1.10.287.950">
    <property type="entry name" value="Methyl-accepting chemotaxis protein"/>
    <property type="match status" value="1"/>
</dbReference>
<dbReference type="EMBL" id="RSEJ01000008">
    <property type="protein sequence ID" value="NBI52778.1"/>
    <property type="molecule type" value="Genomic_DNA"/>
</dbReference>
<dbReference type="SUPFAM" id="SSF58104">
    <property type="entry name" value="Methyl-accepting chemotaxis protein (MCP) signaling domain"/>
    <property type="match status" value="1"/>
</dbReference>
<evidence type="ECO:0000256" key="6">
    <source>
        <dbReference type="SAM" id="Coils"/>
    </source>
</evidence>
<organism evidence="10 11">
    <name type="scientific">Photobacterium alginatilyticum</name>
    <dbReference type="NCBI Taxonomy" id="1775171"/>
    <lineage>
        <taxon>Bacteria</taxon>
        <taxon>Pseudomonadati</taxon>
        <taxon>Pseudomonadota</taxon>
        <taxon>Gammaproteobacteria</taxon>
        <taxon>Vibrionales</taxon>
        <taxon>Vibrionaceae</taxon>
        <taxon>Photobacterium</taxon>
    </lineage>
</organism>
<dbReference type="SMART" id="SM01358">
    <property type="entry name" value="HBM"/>
    <property type="match status" value="1"/>
</dbReference>
<evidence type="ECO:0000256" key="1">
    <source>
        <dbReference type="ARBA" id="ARBA00004429"/>
    </source>
</evidence>
<keyword evidence="2" id="KW-0472">Membrane</keyword>
<evidence type="ECO:0000256" key="3">
    <source>
        <dbReference type="ARBA" id="ARBA00023224"/>
    </source>
</evidence>
<dbReference type="PROSITE" id="PS51753">
    <property type="entry name" value="HBM"/>
    <property type="match status" value="1"/>
</dbReference>
<evidence type="ECO:0000259" key="9">
    <source>
        <dbReference type="PROSITE" id="PS51753"/>
    </source>
</evidence>
<evidence type="ECO:0000259" key="7">
    <source>
        <dbReference type="PROSITE" id="PS50111"/>
    </source>
</evidence>
<dbReference type="PANTHER" id="PTHR32089">
    <property type="entry name" value="METHYL-ACCEPTING CHEMOTAXIS PROTEIN MCPB"/>
    <property type="match status" value="1"/>
</dbReference>
<evidence type="ECO:0000256" key="5">
    <source>
        <dbReference type="PROSITE-ProRule" id="PRU00284"/>
    </source>
</evidence>
<keyword evidence="3 5" id="KW-0807">Transducer</keyword>
<protein>
    <submittedName>
        <fullName evidence="10">Methyl-accepting chemotaxis protein</fullName>
    </submittedName>
</protein>
<keyword evidence="2" id="KW-0997">Cell inner membrane</keyword>
<reference evidence="10 11" key="1">
    <citation type="journal article" date="2017" name="Int. J. Syst. Evol. Microbiol.">
        <title>Photobacterium alginatilyticum sp. nov., a marine bacterium isolated from bottom seawater.</title>
        <authorList>
            <person name="Wang X."/>
            <person name="Wang Y."/>
            <person name="Yang X."/>
            <person name="Sun H."/>
            <person name="Li B."/>
            <person name="Zhang X.H."/>
        </authorList>
    </citation>
    <scope>NUCLEOTIDE SEQUENCE [LARGE SCALE GENOMIC DNA]</scope>
    <source>
        <strain evidence="10 11">P03D4</strain>
    </source>
</reference>
<evidence type="ECO:0000256" key="4">
    <source>
        <dbReference type="ARBA" id="ARBA00029447"/>
    </source>
</evidence>
<evidence type="ECO:0000256" key="2">
    <source>
        <dbReference type="ARBA" id="ARBA00022519"/>
    </source>
</evidence>
<dbReference type="RefSeq" id="WP_160650401.1">
    <property type="nucleotide sequence ID" value="NZ_RSEJ01000008.1"/>
</dbReference>
<feature type="domain" description="T-SNARE coiled-coil homology" evidence="8">
    <location>
        <begin position="561"/>
        <end position="623"/>
    </location>
</feature>
<dbReference type="InterPro" id="IPR000727">
    <property type="entry name" value="T_SNARE_dom"/>
</dbReference>
<feature type="coiled-coil region" evidence="6">
    <location>
        <begin position="393"/>
        <end position="430"/>
    </location>
</feature>
<dbReference type="Gene3D" id="1.20.1440.210">
    <property type="match status" value="1"/>
</dbReference>
<feature type="domain" description="HBM" evidence="9">
    <location>
        <begin position="41"/>
        <end position="281"/>
    </location>
</feature>
<dbReference type="CDD" id="cd11386">
    <property type="entry name" value="MCP_signal"/>
    <property type="match status" value="1"/>
</dbReference>
<dbReference type="PROSITE" id="PS50111">
    <property type="entry name" value="CHEMOTAXIS_TRANSDUC_2"/>
    <property type="match status" value="1"/>
</dbReference>
<evidence type="ECO:0000313" key="11">
    <source>
        <dbReference type="Proteomes" id="UP000738517"/>
    </source>
</evidence>
<keyword evidence="2" id="KW-1003">Cell membrane</keyword>
<evidence type="ECO:0000259" key="8">
    <source>
        <dbReference type="PROSITE" id="PS50192"/>
    </source>
</evidence>
<keyword evidence="11" id="KW-1185">Reference proteome</keyword>
<dbReference type="SMART" id="SM00283">
    <property type="entry name" value="MA"/>
    <property type="match status" value="1"/>
</dbReference>
<evidence type="ECO:0000313" key="10">
    <source>
        <dbReference type="EMBL" id="NBI52778.1"/>
    </source>
</evidence>
<gene>
    <name evidence="10" type="ORF">EIZ48_09350</name>
</gene>